<name>A0A6S4P7U3_9CAUD</name>
<dbReference type="Pfam" id="PF21265">
    <property type="entry name" value="SBB_T7"/>
    <property type="match status" value="1"/>
</dbReference>
<dbReference type="RefSeq" id="YP_009777813.1">
    <property type="nucleotide sequence ID" value="NC_047704.1"/>
</dbReference>
<organism evidence="2 3">
    <name type="scientific">uncultured phage_MedDCM-OCT-S45-C18</name>
    <dbReference type="NCBI Taxonomy" id="2741072"/>
    <lineage>
        <taxon>Viruses</taxon>
        <taxon>Duplodnaviria</taxon>
        <taxon>Heunggongvirae</taxon>
        <taxon>Uroviricota</taxon>
        <taxon>Caudoviricetes</taxon>
        <taxon>Autographivirales</taxon>
        <taxon>Ayaqvirus</taxon>
        <taxon>Ayaqvirus S45C18</taxon>
    </lineage>
</organism>
<feature type="domain" description="Single-stranded DNA-binding protein BPT7" evidence="1">
    <location>
        <begin position="12"/>
        <end position="156"/>
    </location>
</feature>
<dbReference type="InterPro" id="IPR012340">
    <property type="entry name" value="NA-bd_OB-fold"/>
</dbReference>
<accession>A0A6S4P7U3</accession>
<protein>
    <submittedName>
        <fullName evidence="2">Phage single-stranded DNA-binding protein</fullName>
    </submittedName>
</protein>
<evidence type="ECO:0000259" key="1">
    <source>
        <dbReference type="Pfam" id="PF21265"/>
    </source>
</evidence>
<keyword evidence="2" id="KW-0238">DNA-binding</keyword>
<reference evidence="2 3" key="1">
    <citation type="journal article" date="2013" name="PLoS Genet.">
        <title>Expanding the Marine Virosphere Using Metagenomics.</title>
        <authorList>
            <person name="Mizuno C.M."/>
            <person name="Rodriguez-Valera F."/>
            <person name="Kimes N.E."/>
            <person name="Ghai R."/>
        </authorList>
    </citation>
    <scope>NUCLEOTIDE SEQUENCE [LARGE SCALE GENOMIC DNA]</scope>
    <source>
        <strain evidence="2">UvMED-CGR-U-MedDCM-OCT-S45-C18</strain>
    </source>
</reference>
<dbReference type="GeneID" id="55412332"/>
<dbReference type="KEGG" id="vg:55412332"/>
<dbReference type="GO" id="GO:0003677">
    <property type="term" value="F:DNA binding"/>
    <property type="evidence" value="ECO:0007669"/>
    <property type="project" value="UniProtKB-KW"/>
</dbReference>
<dbReference type="Proteomes" id="UP000505037">
    <property type="component" value="Segment"/>
</dbReference>
<dbReference type="SUPFAM" id="SSF50249">
    <property type="entry name" value="Nucleic acid-binding proteins"/>
    <property type="match status" value="1"/>
</dbReference>
<evidence type="ECO:0000313" key="2">
    <source>
        <dbReference type="EMBL" id="BAQ94271.1"/>
    </source>
</evidence>
<proteinExistence type="predicted"/>
<keyword evidence="3" id="KW-1185">Reference proteome</keyword>
<dbReference type="EMBL" id="AP013544">
    <property type="protein sequence ID" value="BAQ94271.1"/>
    <property type="molecule type" value="Genomic_DNA"/>
</dbReference>
<dbReference type="Gene3D" id="2.40.50.140">
    <property type="entry name" value="Nucleic acid-binding proteins"/>
    <property type="match status" value="1"/>
</dbReference>
<sequence length="195" mass="21649">MKQLTTPIGTAMYPKLTQPDTKFNADGVYSCKLILSKDDFETLEAIINPWFEKEYERLVKESGKKKLDRSQKLPLKLNDDNEYEVFAKQVAQRETSKGLITFQVALFDSAGKKLNNPPNIGSGSKLRLGVEPSAWFSPMMGVGYTLRLKAVQVIELKEYEGGAGGFSFDAQEGGFVSEDLGDAFENDSKDASIPF</sequence>
<dbReference type="InterPro" id="IPR049476">
    <property type="entry name" value="SBB_BPT7"/>
</dbReference>
<evidence type="ECO:0000313" key="3">
    <source>
        <dbReference type="Proteomes" id="UP000505037"/>
    </source>
</evidence>